<dbReference type="PROSITE" id="PS51257">
    <property type="entry name" value="PROKAR_LIPOPROTEIN"/>
    <property type="match status" value="1"/>
</dbReference>
<dbReference type="Proteomes" id="UP000248987">
    <property type="component" value="Unassembled WGS sequence"/>
</dbReference>
<accession>A0A327SF57</accession>
<evidence type="ECO:0000313" key="2">
    <source>
        <dbReference type="EMBL" id="RAJ27690.1"/>
    </source>
</evidence>
<dbReference type="AlphaFoldDB" id="A0A327SF57"/>
<gene>
    <name evidence="2" type="ORF">LX77_00264</name>
</gene>
<evidence type="ECO:0000313" key="3">
    <source>
        <dbReference type="Proteomes" id="UP000248987"/>
    </source>
</evidence>
<name>A0A327SF57_9FLAO</name>
<dbReference type="RefSeq" id="WP_146608899.1">
    <property type="nucleotide sequence ID" value="NZ_LZRN01000010.1"/>
</dbReference>
<feature type="signal peptide" evidence="1">
    <location>
        <begin position="1"/>
        <end position="23"/>
    </location>
</feature>
<proteinExistence type="predicted"/>
<comment type="caution">
    <text evidence="2">The sequence shown here is derived from an EMBL/GenBank/DDBJ whole genome shotgun (WGS) entry which is preliminary data.</text>
</comment>
<keyword evidence="3" id="KW-1185">Reference proteome</keyword>
<reference evidence="2 3" key="1">
    <citation type="submission" date="2018-06" db="EMBL/GenBank/DDBJ databases">
        <title>Genomic Encyclopedia of Archaeal and Bacterial Type Strains, Phase II (KMG-II): from individual species to whole genera.</title>
        <authorList>
            <person name="Goeker M."/>
        </authorList>
    </citation>
    <scope>NUCLEOTIDE SEQUENCE [LARGE SCALE GENOMIC DNA]</scope>
    <source>
        <strain evidence="2 3">DSM 12408</strain>
    </source>
</reference>
<feature type="chain" id="PRO_5016322712" evidence="1">
    <location>
        <begin position="24"/>
        <end position="199"/>
    </location>
</feature>
<protein>
    <submittedName>
        <fullName evidence="2">Uncharacterized protein</fullName>
    </submittedName>
</protein>
<organism evidence="2 3">
    <name type="scientific">Gelidibacter algens</name>
    <dbReference type="NCBI Taxonomy" id="49280"/>
    <lineage>
        <taxon>Bacteria</taxon>
        <taxon>Pseudomonadati</taxon>
        <taxon>Bacteroidota</taxon>
        <taxon>Flavobacteriia</taxon>
        <taxon>Flavobacteriales</taxon>
        <taxon>Flavobacteriaceae</taxon>
        <taxon>Gelidibacter</taxon>
    </lineage>
</organism>
<dbReference type="OrthoDB" id="822714at2"/>
<dbReference type="EMBL" id="QLLQ01000001">
    <property type="protein sequence ID" value="RAJ27690.1"/>
    <property type="molecule type" value="Genomic_DNA"/>
</dbReference>
<evidence type="ECO:0000256" key="1">
    <source>
        <dbReference type="SAM" id="SignalP"/>
    </source>
</evidence>
<keyword evidence="1" id="KW-0732">Signal</keyword>
<sequence length="199" mass="22420">MKNQFPFLILLVCLITMVSCKEAAEKNTESVDEKVEQFEKKDKDLGTWLQDLAGTTPHTGEALIAKLPKELIGMPLRSTGSPSVQTIAGTYSLDEDPNNESTSISITVIDGAGTNGFQHVNAVYKLINQKVDYKSEEGWSKTYEHKGNQLLIKEQAIKDIQRSELEYIKDNRYHITLSGRRLKSDVLLNAMDDLEKIRF</sequence>